<sequence length="74" mass="8377">MLGLILLLVGIAVILIVLAKLTTKKFEYKCPKCGETFSLSTVQELFTFEIMGFSPVRCPKCKRWSVSPIRVKQK</sequence>
<evidence type="ECO:0000313" key="2">
    <source>
        <dbReference type="Proteomes" id="UP000004080"/>
    </source>
</evidence>
<dbReference type="Gene3D" id="2.20.28.30">
    <property type="entry name" value="RNA polymerase ii, chain L"/>
    <property type="match status" value="1"/>
</dbReference>
<keyword evidence="2" id="KW-1185">Reference proteome</keyword>
<dbReference type="EMBL" id="AKKV01000022">
    <property type="protein sequence ID" value="EIT86239.1"/>
    <property type="molecule type" value="Genomic_DNA"/>
</dbReference>
<dbReference type="AlphaFoldDB" id="I8AKW6"/>
<dbReference type="RefSeq" id="WP_007201408.1">
    <property type="nucleotide sequence ID" value="NZ_AKKV01000022.1"/>
</dbReference>
<dbReference type="OrthoDB" id="159416at2"/>
<dbReference type="STRING" id="1196324.A374_06556"/>
<proteinExistence type="predicted"/>
<protein>
    <submittedName>
        <fullName evidence="1">Uncharacterized protein</fullName>
    </submittedName>
</protein>
<dbReference type="Proteomes" id="UP000004080">
    <property type="component" value="Unassembled WGS sequence"/>
</dbReference>
<evidence type="ECO:0000313" key="1">
    <source>
        <dbReference type="EMBL" id="EIT86239.1"/>
    </source>
</evidence>
<gene>
    <name evidence="1" type="ORF">A374_06556</name>
</gene>
<organism evidence="1 2">
    <name type="scientific">Fictibacillus macauensis ZFHKF-1</name>
    <dbReference type="NCBI Taxonomy" id="1196324"/>
    <lineage>
        <taxon>Bacteria</taxon>
        <taxon>Bacillati</taxon>
        <taxon>Bacillota</taxon>
        <taxon>Bacilli</taxon>
        <taxon>Bacillales</taxon>
        <taxon>Fictibacillaceae</taxon>
        <taxon>Fictibacillus</taxon>
    </lineage>
</organism>
<dbReference type="PATRIC" id="fig|1196324.3.peg.1337"/>
<comment type="caution">
    <text evidence="1">The sequence shown here is derived from an EMBL/GenBank/DDBJ whole genome shotgun (WGS) entry which is preliminary data.</text>
</comment>
<accession>I8AKW6</accession>
<name>I8AKW6_9BACL</name>
<reference evidence="1 2" key="1">
    <citation type="journal article" date="2012" name="J. Bacteriol.">
        <title>Genome of Bacillus macauensis ZFHKF-1, a Long-Chain-Forming Bacterium.</title>
        <authorList>
            <person name="Cai L."/>
            <person name="Zhang T."/>
        </authorList>
    </citation>
    <scope>NUCLEOTIDE SEQUENCE [LARGE SCALE GENOMIC DNA]</scope>
    <source>
        <strain evidence="1 2">ZFHKF-1</strain>
    </source>
</reference>